<name>A0A0B8R146_LACLL</name>
<dbReference type="AlphaFoldDB" id="A0A0B8R146"/>
<comment type="caution">
    <text evidence="1">The sequence shown here is derived from an EMBL/GenBank/DDBJ whole genome shotgun (WGS) entry which is preliminary data.</text>
</comment>
<proteinExistence type="predicted"/>
<evidence type="ECO:0000313" key="2">
    <source>
        <dbReference type="Proteomes" id="UP000031847"/>
    </source>
</evidence>
<evidence type="ECO:0000313" key="1">
    <source>
        <dbReference type="EMBL" id="GAM80888.1"/>
    </source>
</evidence>
<reference evidence="1 2" key="1">
    <citation type="submission" date="2015-01" db="EMBL/GenBank/DDBJ databases">
        <title>Lactococcus lactis subsp.lactis JCM 5805 whole genome shotgun sequence.</title>
        <authorList>
            <person name="Fujii T."/>
            <person name="Tomita Y."/>
            <person name="Ikushima S."/>
            <person name="Fujiwara D."/>
        </authorList>
    </citation>
    <scope>NUCLEOTIDE SEQUENCE [LARGE SCALE GENOMIC DNA]</scope>
    <source>
        <strain evidence="1 2">JCM 5805</strain>
    </source>
</reference>
<dbReference type="Proteomes" id="UP000031847">
    <property type="component" value="Unassembled WGS sequence"/>
</dbReference>
<gene>
    <name evidence="1" type="ORF">JCM5805K_2003</name>
</gene>
<protein>
    <submittedName>
        <fullName evidence="1">Uncharacterized protein</fullName>
    </submittedName>
</protein>
<accession>A0A0B8R146</accession>
<dbReference type="EMBL" id="BBSI01000030">
    <property type="protein sequence ID" value="GAM80888.1"/>
    <property type="molecule type" value="Genomic_DNA"/>
</dbReference>
<sequence length="33" mass="3714">MLPTVIFAIEMRELEEVIASVELVPSIKFPVVL</sequence>
<organism evidence="1 2">
    <name type="scientific">Lactococcus lactis subsp. lactis</name>
    <name type="common">Streptococcus lactis</name>
    <dbReference type="NCBI Taxonomy" id="1360"/>
    <lineage>
        <taxon>Bacteria</taxon>
        <taxon>Bacillati</taxon>
        <taxon>Bacillota</taxon>
        <taxon>Bacilli</taxon>
        <taxon>Lactobacillales</taxon>
        <taxon>Streptococcaceae</taxon>
        <taxon>Lactococcus</taxon>
    </lineage>
</organism>